<dbReference type="InterPro" id="IPR050189">
    <property type="entry name" value="MFS_Efflux_Transporters"/>
</dbReference>
<reference evidence="8 9" key="1">
    <citation type="submission" date="2019-04" db="EMBL/GenBank/DDBJ databases">
        <title>Rhizobium terrae sp. nov., isolated from a paddy soil.</title>
        <authorList>
            <person name="Lin S.-Y."/>
            <person name="Hameed A."/>
            <person name="Huang H.-I."/>
            <person name="Young C.-C."/>
        </authorList>
    </citation>
    <scope>NUCLEOTIDE SEQUENCE [LARGE SCALE GENOMIC DNA]</scope>
    <source>
        <strain evidence="8 9">CC-HIH110</strain>
    </source>
</reference>
<comment type="caution">
    <text evidence="8">The sequence shown here is derived from an EMBL/GenBank/DDBJ whole genome shotgun (WGS) entry which is preliminary data.</text>
</comment>
<evidence type="ECO:0000256" key="3">
    <source>
        <dbReference type="ARBA" id="ARBA00022692"/>
    </source>
</evidence>
<dbReference type="AlphaFoldDB" id="A0A4S3ZYP3"/>
<organism evidence="8 9">
    <name type="scientific">Allorhizobium terrae</name>
    <dbReference type="NCBI Taxonomy" id="1848972"/>
    <lineage>
        <taxon>Bacteria</taxon>
        <taxon>Pseudomonadati</taxon>
        <taxon>Pseudomonadota</taxon>
        <taxon>Alphaproteobacteria</taxon>
        <taxon>Hyphomicrobiales</taxon>
        <taxon>Rhizobiaceae</taxon>
        <taxon>Rhizobium/Agrobacterium group</taxon>
        <taxon>Allorhizobium</taxon>
    </lineage>
</organism>
<sequence length="387" mass="42053">MAVTSFLPIMAIISLVPAVPSLIQHFSATPNAQTLIPLMLTAPGLMIAILSPFVGWVVDRIGRRTLLLWATLLYGICGTMPLYIHELSSIFITRLGVGVSEAVVLTVANTMMMDYFGVNRRRFWLMIQGLVGPLFASGIIAISGFLTAVQWNGAFWIYAVSFPLFIAMYIWMYEPEVIGRHADEPDIDDRNFPWKRILTVVSVTFCVAILYYIYTINGASAFHSLQGAPVERVGLILSIVSLVVPIGSLLFGYLSKRISPEHVLGVMMILIGVGMGGVGIATNEVRMGIAGAVQQLGSGMAVSAMIFWVSSLFGPAHRGRAMGAWCSAFFAGMFVSPLFFSALRNMAGNDVLYPFRIAGPLAIFVGVLFLGFAVSSFARALRFAKAQ</sequence>
<comment type="subcellular location">
    <subcellularLocation>
        <location evidence="1">Cell membrane</location>
        <topology evidence="1">Multi-pass membrane protein</topology>
    </subcellularLocation>
</comment>
<name>A0A4S3ZYP3_9HYPH</name>
<evidence type="ECO:0000256" key="5">
    <source>
        <dbReference type="ARBA" id="ARBA00023136"/>
    </source>
</evidence>
<dbReference type="PANTHER" id="PTHR43124:SF3">
    <property type="entry name" value="CHLORAMPHENICOL EFFLUX PUMP RV0191"/>
    <property type="match status" value="1"/>
</dbReference>
<keyword evidence="3 6" id="KW-0812">Transmembrane</keyword>
<evidence type="ECO:0000259" key="7">
    <source>
        <dbReference type="PROSITE" id="PS50850"/>
    </source>
</evidence>
<feature type="transmembrane region" description="Helical" evidence="6">
    <location>
        <begin position="263"/>
        <end position="281"/>
    </location>
</feature>
<accession>A0A4S3ZYP3</accession>
<keyword evidence="5 6" id="KW-0472">Membrane</keyword>
<dbReference type="EMBL" id="SSOA01000003">
    <property type="protein sequence ID" value="THF51052.1"/>
    <property type="molecule type" value="Genomic_DNA"/>
</dbReference>
<feature type="transmembrane region" description="Helical" evidence="6">
    <location>
        <begin position="155"/>
        <end position="173"/>
    </location>
</feature>
<feature type="transmembrane region" description="Helical" evidence="6">
    <location>
        <begin position="90"/>
        <end position="111"/>
    </location>
</feature>
<protein>
    <submittedName>
        <fullName evidence="8">MFS transporter</fullName>
    </submittedName>
</protein>
<keyword evidence="2" id="KW-1003">Cell membrane</keyword>
<gene>
    <name evidence="8" type="ORF">E6C51_08100</name>
</gene>
<feature type="transmembrane region" description="Helical" evidence="6">
    <location>
        <begin position="194"/>
        <end position="214"/>
    </location>
</feature>
<dbReference type="CDD" id="cd17473">
    <property type="entry name" value="MFS_arabinose_efflux_permease_like"/>
    <property type="match status" value="1"/>
</dbReference>
<feature type="transmembrane region" description="Helical" evidence="6">
    <location>
        <begin position="34"/>
        <end position="58"/>
    </location>
</feature>
<evidence type="ECO:0000256" key="6">
    <source>
        <dbReference type="SAM" id="Phobius"/>
    </source>
</evidence>
<evidence type="ECO:0000256" key="1">
    <source>
        <dbReference type="ARBA" id="ARBA00004651"/>
    </source>
</evidence>
<dbReference type="InterPro" id="IPR020846">
    <property type="entry name" value="MFS_dom"/>
</dbReference>
<dbReference type="InterPro" id="IPR036259">
    <property type="entry name" value="MFS_trans_sf"/>
</dbReference>
<keyword evidence="9" id="KW-1185">Reference proteome</keyword>
<feature type="transmembrane region" description="Helical" evidence="6">
    <location>
        <begin position="65"/>
        <end position="84"/>
    </location>
</feature>
<dbReference type="InterPro" id="IPR005829">
    <property type="entry name" value="Sugar_transporter_CS"/>
</dbReference>
<dbReference type="InterPro" id="IPR011701">
    <property type="entry name" value="MFS"/>
</dbReference>
<evidence type="ECO:0000256" key="4">
    <source>
        <dbReference type="ARBA" id="ARBA00022989"/>
    </source>
</evidence>
<dbReference type="Pfam" id="PF07690">
    <property type="entry name" value="MFS_1"/>
    <property type="match status" value="1"/>
</dbReference>
<dbReference type="Gene3D" id="1.20.1250.20">
    <property type="entry name" value="MFS general substrate transporter like domains"/>
    <property type="match status" value="2"/>
</dbReference>
<dbReference type="GO" id="GO:0022857">
    <property type="term" value="F:transmembrane transporter activity"/>
    <property type="evidence" value="ECO:0007669"/>
    <property type="project" value="InterPro"/>
</dbReference>
<dbReference type="PROSITE" id="PS00216">
    <property type="entry name" value="SUGAR_TRANSPORT_1"/>
    <property type="match status" value="1"/>
</dbReference>
<dbReference type="PROSITE" id="PS50850">
    <property type="entry name" value="MFS"/>
    <property type="match status" value="1"/>
</dbReference>
<dbReference type="PANTHER" id="PTHR43124">
    <property type="entry name" value="PURINE EFFLUX PUMP PBUE"/>
    <property type="match status" value="1"/>
</dbReference>
<evidence type="ECO:0000256" key="2">
    <source>
        <dbReference type="ARBA" id="ARBA00022475"/>
    </source>
</evidence>
<proteinExistence type="predicted"/>
<keyword evidence="4 6" id="KW-1133">Transmembrane helix</keyword>
<feature type="transmembrane region" description="Helical" evidence="6">
    <location>
        <begin position="321"/>
        <end position="340"/>
    </location>
</feature>
<feature type="transmembrane region" description="Helical" evidence="6">
    <location>
        <begin position="360"/>
        <end position="381"/>
    </location>
</feature>
<evidence type="ECO:0000313" key="9">
    <source>
        <dbReference type="Proteomes" id="UP000310754"/>
    </source>
</evidence>
<dbReference type="Proteomes" id="UP000310754">
    <property type="component" value="Unassembled WGS sequence"/>
</dbReference>
<feature type="transmembrane region" description="Helical" evidence="6">
    <location>
        <begin position="287"/>
        <end position="309"/>
    </location>
</feature>
<feature type="domain" description="Major facilitator superfamily (MFS) profile" evidence="7">
    <location>
        <begin position="1"/>
        <end position="383"/>
    </location>
</feature>
<feature type="transmembrane region" description="Helical" evidence="6">
    <location>
        <begin position="123"/>
        <end position="149"/>
    </location>
</feature>
<dbReference type="GO" id="GO:0005886">
    <property type="term" value="C:plasma membrane"/>
    <property type="evidence" value="ECO:0007669"/>
    <property type="project" value="UniProtKB-SubCell"/>
</dbReference>
<dbReference type="SUPFAM" id="SSF103473">
    <property type="entry name" value="MFS general substrate transporter"/>
    <property type="match status" value="1"/>
</dbReference>
<feature type="transmembrane region" description="Helical" evidence="6">
    <location>
        <begin position="234"/>
        <end position="254"/>
    </location>
</feature>
<evidence type="ECO:0000313" key="8">
    <source>
        <dbReference type="EMBL" id="THF51052.1"/>
    </source>
</evidence>